<reference evidence="2 3" key="1">
    <citation type="submission" date="2019-03" db="EMBL/GenBank/DDBJ databases">
        <title>Flavobacterium AT-3-2 sp. nov., isolated from arctic soil.</title>
        <authorList>
            <person name="Chaudhary D.K."/>
        </authorList>
    </citation>
    <scope>NUCLEOTIDE SEQUENCE [LARGE SCALE GENOMIC DNA]</scope>
    <source>
        <strain evidence="2 3">AT-3-2</strain>
    </source>
</reference>
<dbReference type="Pfam" id="PF00534">
    <property type="entry name" value="Glycos_transf_1"/>
    <property type="match status" value="1"/>
</dbReference>
<dbReference type="SUPFAM" id="SSF53756">
    <property type="entry name" value="UDP-Glycosyltransferase/glycogen phosphorylase"/>
    <property type="match status" value="1"/>
</dbReference>
<dbReference type="InterPro" id="IPR001296">
    <property type="entry name" value="Glyco_trans_1"/>
</dbReference>
<dbReference type="PANTHER" id="PTHR45947:SF3">
    <property type="entry name" value="SULFOQUINOVOSYL TRANSFERASE SQD2"/>
    <property type="match status" value="1"/>
</dbReference>
<evidence type="ECO:0000313" key="3">
    <source>
        <dbReference type="Proteomes" id="UP000295278"/>
    </source>
</evidence>
<proteinExistence type="predicted"/>
<evidence type="ECO:0000259" key="1">
    <source>
        <dbReference type="Pfam" id="PF00534"/>
    </source>
</evidence>
<dbReference type="Gene3D" id="3.40.50.2000">
    <property type="entry name" value="Glycogen Phosphorylase B"/>
    <property type="match status" value="2"/>
</dbReference>
<dbReference type="AlphaFoldDB" id="A0A4R5B0H7"/>
<comment type="caution">
    <text evidence="2">The sequence shown here is derived from an EMBL/GenBank/DDBJ whole genome shotgun (WGS) entry which is preliminary data.</text>
</comment>
<protein>
    <submittedName>
        <fullName evidence="2">Glycosyltransferase</fullName>
    </submittedName>
</protein>
<dbReference type="GO" id="GO:0016757">
    <property type="term" value="F:glycosyltransferase activity"/>
    <property type="evidence" value="ECO:0007669"/>
    <property type="project" value="InterPro"/>
</dbReference>
<sequence length="378" mass="43439">MLALVTNIPTPYRTAFFNTLQQELLKVGQSLHVVYCSKTETGRHWQFNPEENNYVFTFLKGWHPEFKGFYPHVNIGLLSHLTKLKPDWIMLAGSWNAPATITVILNKRKLNCPVIFWSEGHFDAQMRANKYIDFLRKTVLNKLDYFVVPNVKSKEYILHYNKSAIIDFLPNTIDESFFSLSKNDSKEQNRKLKKLPIDKTILILVSSLDKRKGVLDFYEAFKKSKKDTLYVVQIGTGEFYDTLKERLIADNLSEQYRLTGQLKANDVRAYLIAADVFVLPTKSDPNPLSPIEAAFLKKALLLSAKAGNAQDLIPNKENGWILNQITSADIIESINKIAETDKQRLEEMGEKSFQIVSDSFTRKKASEYLIVFLNKIKK</sequence>
<keyword evidence="2" id="KW-0808">Transferase</keyword>
<dbReference type="PANTHER" id="PTHR45947">
    <property type="entry name" value="SULFOQUINOVOSYL TRANSFERASE SQD2"/>
    <property type="match status" value="1"/>
</dbReference>
<dbReference type="OrthoDB" id="72213at2"/>
<feature type="domain" description="Glycosyl transferase family 1" evidence="1">
    <location>
        <begin position="186"/>
        <end position="351"/>
    </location>
</feature>
<keyword evidence="3" id="KW-1185">Reference proteome</keyword>
<dbReference type="Proteomes" id="UP000295278">
    <property type="component" value="Unassembled WGS sequence"/>
</dbReference>
<name>A0A4R5B0H7_9FLAO</name>
<accession>A0A4R5B0H7</accession>
<organism evidence="2 3">
    <name type="scientific">Flavobacterium caseinilyticum</name>
    <dbReference type="NCBI Taxonomy" id="2541732"/>
    <lineage>
        <taxon>Bacteria</taxon>
        <taxon>Pseudomonadati</taxon>
        <taxon>Bacteroidota</taxon>
        <taxon>Flavobacteriia</taxon>
        <taxon>Flavobacteriales</taxon>
        <taxon>Flavobacteriaceae</taxon>
        <taxon>Flavobacterium</taxon>
    </lineage>
</organism>
<dbReference type="CDD" id="cd03801">
    <property type="entry name" value="GT4_PimA-like"/>
    <property type="match status" value="1"/>
</dbReference>
<gene>
    <name evidence="2" type="ORF">E0F89_05290</name>
</gene>
<dbReference type="RefSeq" id="WP_131908810.1">
    <property type="nucleotide sequence ID" value="NZ_SMFM01000002.1"/>
</dbReference>
<evidence type="ECO:0000313" key="2">
    <source>
        <dbReference type="EMBL" id="TDD77014.1"/>
    </source>
</evidence>
<dbReference type="InterPro" id="IPR050194">
    <property type="entry name" value="Glycosyltransferase_grp1"/>
</dbReference>
<dbReference type="EMBL" id="SMFM01000002">
    <property type="protein sequence ID" value="TDD77014.1"/>
    <property type="molecule type" value="Genomic_DNA"/>
</dbReference>